<evidence type="ECO:0000256" key="3">
    <source>
        <dbReference type="ARBA" id="ARBA00022737"/>
    </source>
</evidence>
<evidence type="ECO:0000256" key="9">
    <source>
        <dbReference type="SAM" id="MobiDB-lite"/>
    </source>
</evidence>
<dbReference type="Gene3D" id="3.40.1800.20">
    <property type="match status" value="1"/>
</dbReference>
<keyword evidence="5 8" id="KW-0862">Zinc</keyword>
<proteinExistence type="predicted"/>
<reference evidence="13" key="1">
    <citation type="journal article" date="2015" name="Proc. Natl. Acad. Sci. U.S.A.">
        <title>Genome sequence of the Asian Tiger mosquito, Aedes albopictus, reveals insights into its biology, genetics, and evolution.</title>
        <authorList>
            <person name="Chen X.G."/>
            <person name="Jiang X."/>
            <person name="Gu J."/>
            <person name="Xu M."/>
            <person name="Wu Y."/>
            <person name="Deng Y."/>
            <person name="Zhang C."/>
            <person name="Bonizzoni M."/>
            <person name="Dermauw W."/>
            <person name="Vontas J."/>
            <person name="Armbruster P."/>
            <person name="Huang X."/>
            <person name="Yang Y."/>
            <person name="Zhang H."/>
            <person name="He W."/>
            <person name="Peng H."/>
            <person name="Liu Y."/>
            <person name="Wu K."/>
            <person name="Chen J."/>
            <person name="Lirakis M."/>
            <person name="Topalis P."/>
            <person name="Van Leeuwen T."/>
            <person name="Hall A.B."/>
            <person name="Jiang X."/>
            <person name="Thorpe C."/>
            <person name="Mueller R.L."/>
            <person name="Sun C."/>
            <person name="Waterhouse R.M."/>
            <person name="Yan G."/>
            <person name="Tu Z.J."/>
            <person name="Fang X."/>
            <person name="James A.A."/>
        </authorList>
    </citation>
    <scope>NUCLEOTIDE SEQUENCE [LARGE SCALE GENOMIC DNA]</scope>
    <source>
        <strain evidence="13">Foshan</strain>
    </source>
</reference>
<evidence type="ECO:0000256" key="7">
    <source>
        <dbReference type="PROSITE-ProRule" id="PRU00042"/>
    </source>
</evidence>
<organism evidence="12 13">
    <name type="scientific">Aedes albopictus</name>
    <name type="common">Asian tiger mosquito</name>
    <name type="synonym">Stegomyia albopicta</name>
    <dbReference type="NCBI Taxonomy" id="7160"/>
    <lineage>
        <taxon>Eukaryota</taxon>
        <taxon>Metazoa</taxon>
        <taxon>Ecdysozoa</taxon>
        <taxon>Arthropoda</taxon>
        <taxon>Hexapoda</taxon>
        <taxon>Insecta</taxon>
        <taxon>Pterygota</taxon>
        <taxon>Neoptera</taxon>
        <taxon>Endopterygota</taxon>
        <taxon>Diptera</taxon>
        <taxon>Nematocera</taxon>
        <taxon>Culicoidea</taxon>
        <taxon>Culicidae</taxon>
        <taxon>Culicinae</taxon>
        <taxon>Aedini</taxon>
        <taxon>Aedes</taxon>
        <taxon>Stegomyia</taxon>
    </lineage>
</organism>
<keyword evidence="6" id="KW-0539">Nucleus</keyword>
<evidence type="ECO:0000259" key="10">
    <source>
        <dbReference type="PROSITE" id="PS50157"/>
    </source>
</evidence>
<dbReference type="Gene3D" id="2.160.10.10">
    <property type="entry name" value="Hexapeptide repeat proteins"/>
    <property type="match status" value="1"/>
</dbReference>
<dbReference type="PROSITE" id="PS51915">
    <property type="entry name" value="ZAD"/>
    <property type="match status" value="1"/>
</dbReference>
<dbReference type="Proteomes" id="UP000069940">
    <property type="component" value="Unassembled WGS sequence"/>
</dbReference>
<feature type="domain" description="ZAD" evidence="11">
    <location>
        <begin position="15"/>
        <end position="88"/>
    </location>
</feature>
<keyword evidence="13" id="KW-1185">Reference proteome</keyword>
<evidence type="ECO:0000256" key="4">
    <source>
        <dbReference type="ARBA" id="ARBA00022771"/>
    </source>
</evidence>
<feature type="binding site" evidence="8">
    <location>
        <position position="20"/>
    </location>
    <ligand>
        <name>Zn(2+)</name>
        <dbReference type="ChEBI" id="CHEBI:29105"/>
    </ligand>
</feature>
<protein>
    <recommendedName>
        <fullName evidence="14">C2h2-type zn-finger protein</fullName>
    </recommendedName>
</protein>
<keyword evidence="3" id="KW-0677">Repeat</keyword>
<dbReference type="GeneID" id="109416970"/>
<dbReference type="SMART" id="SM00355">
    <property type="entry name" value="ZnF_C2H2"/>
    <property type="match status" value="6"/>
</dbReference>
<feature type="domain" description="C2H2-type" evidence="10">
    <location>
        <begin position="557"/>
        <end position="584"/>
    </location>
</feature>
<evidence type="ECO:0000313" key="13">
    <source>
        <dbReference type="Proteomes" id="UP000069940"/>
    </source>
</evidence>
<dbReference type="EnsemblMetazoa" id="AALFPA23_016672.R24330">
    <property type="protein sequence ID" value="AALFPA23_016672.P24330"/>
    <property type="gene ID" value="AALFPA23_016672"/>
</dbReference>
<feature type="binding site" evidence="8">
    <location>
        <position position="64"/>
    </location>
    <ligand>
        <name>Zn(2+)</name>
        <dbReference type="ChEBI" id="CHEBI:29105"/>
    </ligand>
</feature>
<feature type="binding site" evidence="8">
    <location>
        <position position="17"/>
    </location>
    <ligand>
        <name>Zn(2+)</name>
        <dbReference type="ChEBI" id="CHEBI:29105"/>
    </ligand>
</feature>
<dbReference type="SUPFAM" id="SSF57667">
    <property type="entry name" value="beta-beta-alpha zinc fingers"/>
    <property type="match status" value="2"/>
</dbReference>
<evidence type="ECO:0000256" key="8">
    <source>
        <dbReference type="PROSITE-ProRule" id="PRU01263"/>
    </source>
</evidence>
<name>A0ABM1ZAQ1_AEDAL</name>
<accession>A0ABM1ZAQ1</accession>
<feature type="domain" description="C2H2-type" evidence="10">
    <location>
        <begin position="813"/>
        <end position="840"/>
    </location>
</feature>
<evidence type="ECO:0000256" key="6">
    <source>
        <dbReference type="ARBA" id="ARBA00023242"/>
    </source>
</evidence>
<dbReference type="RefSeq" id="XP_019546628.2">
    <property type="nucleotide sequence ID" value="XM_019691083.3"/>
</dbReference>
<evidence type="ECO:0000256" key="5">
    <source>
        <dbReference type="ARBA" id="ARBA00022833"/>
    </source>
</evidence>
<dbReference type="InterPro" id="IPR012934">
    <property type="entry name" value="Znf_AD"/>
</dbReference>
<evidence type="ECO:0000259" key="11">
    <source>
        <dbReference type="PROSITE" id="PS51915"/>
    </source>
</evidence>
<evidence type="ECO:0000313" key="12">
    <source>
        <dbReference type="EnsemblMetazoa" id="AALFPA23_016672.P24329"/>
    </source>
</evidence>
<dbReference type="SMART" id="SM00868">
    <property type="entry name" value="zf-AD"/>
    <property type="match status" value="2"/>
</dbReference>
<feature type="region of interest" description="Disordered" evidence="9">
    <location>
        <begin position="588"/>
        <end position="618"/>
    </location>
</feature>
<feature type="compositionally biased region" description="Basic and acidic residues" evidence="9">
    <location>
        <begin position="603"/>
        <end position="613"/>
    </location>
</feature>
<feature type="binding site" evidence="8">
    <location>
        <position position="61"/>
    </location>
    <ligand>
        <name>Zn(2+)</name>
        <dbReference type="ChEBI" id="CHEBI:29105"/>
    </ligand>
</feature>
<evidence type="ECO:0008006" key="14">
    <source>
        <dbReference type="Google" id="ProtNLM"/>
    </source>
</evidence>
<dbReference type="Pfam" id="PF07776">
    <property type="entry name" value="zf-AD"/>
    <property type="match status" value="1"/>
</dbReference>
<keyword evidence="4 7" id="KW-0863">Zinc-finger</keyword>
<evidence type="ECO:0000256" key="1">
    <source>
        <dbReference type="ARBA" id="ARBA00004123"/>
    </source>
</evidence>
<dbReference type="PROSITE" id="PS50157">
    <property type="entry name" value="ZINC_FINGER_C2H2_2"/>
    <property type="match status" value="5"/>
</dbReference>
<feature type="domain" description="C2H2-type" evidence="10">
    <location>
        <begin position="474"/>
        <end position="501"/>
    </location>
</feature>
<reference evidence="12" key="2">
    <citation type="submission" date="2025-05" db="UniProtKB">
        <authorList>
            <consortium name="EnsemblMetazoa"/>
        </authorList>
    </citation>
    <scope>IDENTIFICATION</scope>
    <source>
        <strain evidence="12">Foshan</strain>
    </source>
</reference>
<dbReference type="RefSeq" id="XP_019546629.2">
    <property type="nucleotide sequence ID" value="XM_019691084.3"/>
</dbReference>
<dbReference type="PANTHER" id="PTHR24394">
    <property type="entry name" value="ZINC FINGER PROTEIN"/>
    <property type="match status" value="1"/>
</dbReference>
<dbReference type="PANTHER" id="PTHR24394:SF29">
    <property type="entry name" value="MYONEURIN"/>
    <property type="match status" value="1"/>
</dbReference>
<sequence length="865" mass="98218">MTATLLFQQGQSVASICRLCFMERDQLELIFDPDHGYVTEWIEKLTTVKLVHVPNAPASLCAGCKSTLETFDVFRDMCITNDLMFKETFCQEPTPESLAADEIKIESVEGNVVDVGQDVKVPVVVGKIPDTQEGNDATVTNMVFDNFEIKVHDMGAGVGIDMPMMAMVRIGEGNEIALDEHHDTAAMLQLPMNDSTLDIAGREIDIDSSVESESETLDDAQIAYAAKENSDVLAIIEDALTDVCKYYCEVCNIHVSKLHILTHKGPQYFRCYVCLKEFPRFNYVSKHTAKWHRRQVGEVVNNTEGIRNEDQINSDENEHAQLDSYDLVSAFAPTSEVAVVGDYKIIISGQDMKVDPDVEEDMVVVGQQAATAPSISKADMSDYSKYHCKLCKKNTTKLHKITHKAKGVFQCYVCHKKFKKMDYCSKHIKTHLNKQKTQPTTQTSTEGISFHTCKICMKSVSKMHAKTHKAKGLYLCYICRRKFDTMKDVAKHIRSHMKLRKQQEEQTTLGHLYEERKSDSKMTQKSKKPTPFNHNCQICHKIASKLHLMTHKAEGLFECSFCPKTFDKFQYVSKHIKLHARKEKNAYFDSRKENTNQTTTGSEKSDSSRKSRETSSNTYDMDDDVVVVKVEEPVLHIDSDVEDEDVVAIDDEDDINEDDVVVHNDVVIKDDVNQDDVVVDDVVVIKDGVNENNVVVDDDVVIKDDTNEDDAVVHNDVVIKDDINEDDVVVHNDVVIKDDVDQDDVVVDDDVVIKDDINEDDVVEEDDLAKNKEHHRKVDLKQLDDDQDMHLCKICNKTVSKMHANTHKAHELFKCPFCRKTFAKFSNTSMHIKCHIERNKCVCGVCKKSFSGPYKLNLHKKWHSH</sequence>
<comment type="subcellular location">
    <subcellularLocation>
        <location evidence="1">Nucleus</location>
    </subcellularLocation>
</comment>
<dbReference type="Gene3D" id="3.30.160.60">
    <property type="entry name" value="Classic Zinc Finger"/>
    <property type="match status" value="1"/>
</dbReference>
<keyword evidence="2 8" id="KW-0479">Metal-binding</keyword>
<feature type="domain" description="C2H2-type" evidence="10">
    <location>
        <begin position="841"/>
        <end position="865"/>
    </location>
</feature>
<dbReference type="InterPro" id="IPR036236">
    <property type="entry name" value="Znf_C2H2_sf"/>
</dbReference>
<dbReference type="InterPro" id="IPR013087">
    <property type="entry name" value="Znf_C2H2_type"/>
</dbReference>
<dbReference type="SUPFAM" id="SSF57716">
    <property type="entry name" value="Glucocorticoid receptor-like (DNA-binding domain)"/>
    <property type="match status" value="1"/>
</dbReference>
<dbReference type="PROSITE" id="PS00028">
    <property type="entry name" value="ZINC_FINGER_C2H2_1"/>
    <property type="match status" value="6"/>
</dbReference>
<evidence type="ECO:0000256" key="2">
    <source>
        <dbReference type="ARBA" id="ARBA00022723"/>
    </source>
</evidence>
<feature type="domain" description="C2H2-type" evidence="10">
    <location>
        <begin position="409"/>
        <end position="436"/>
    </location>
</feature>
<dbReference type="EnsemblMetazoa" id="AALFPA23_016672.R24329">
    <property type="protein sequence ID" value="AALFPA23_016672.P24329"/>
    <property type="gene ID" value="AALFPA23_016672"/>
</dbReference>